<dbReference type="AlphaFoldDB" id="A0A8B6EZY5"/>
<dbReference type="OrthoDB" id="6153286at2759"/>
<feature type="signal peptide" evidence="2">
    <location>
        <begin position="1"/>
        <end position="18"/>
    </location>
</feature>
<dbReference type="CDD" id="cd00037">
    <property type="entry name" value="CLECT"/>
    <property type="match status" value="1"/>
</dbReference>
<evidence type="ECO:0000256" key="1">
    <source>
        <dbReference type="ARBA" id="ARBA00023157"/>
    </source>
</evidence>
<evidence type="ECO:0000259" key="3">
    <source>
        <dbReference type="PROSITE" id="PS50041"/>
    </source>
</evidence>
<dbReference type="EMBL" id="UYJE01005993">
    <property type="protein sequence ID" value="VDI42270.1"/>
    <property type="molecule type" value="Genomic_DNA"/>
</dbReference>
<feature type="domain" description="C-type lectin" evidence="3">
    <location>
        <begin position="27"/>
        <end position="144"/>
    </location>
</feature>
<dbReference type="PROSITE" id="PS50041">
    <property type="entry name" value="C_TYPE_LECTIN_2"/>
    <property type="match status" value="1"/>
</dbReference>
<dbReference type="InterPro" id="IPR016187">
    <property type="entry name" value="CTDL_fold"/>
</dbReference>
<dbReference type="PROSITE" id="PS00615">
    <property type="entry name" value="C_TYPE_LECTIN_1"/>
    <property type="match status" value="1"/>
</dbReference>
<dbReference type="Pfam" id="PF00059">
    <property type="entry name" value="Lectin_C"/>
    <property type="match status" value="1"/>
</dbReference>
<dbReference type="Proteomes" id="UP000596742">
    <property type="component" value="Unassembled WGS sequence"/>
</dbReference>
<reference evidence="4" key="1">
    <citation type="submission" date="2018-11" db="EMBL/GenBank/DDBJ databases">
        <authorList>
            <person name="Alioto T."/>
            <person name="Alioto T."/>
        </authorList>
    </citation>
    <scope>NUCLEOTIDE SEQUENCE</scope>
</reference>
<keyword evidence="1" id="KW-1015">Disulfide bond</keyword>
<dbReference type="InterPro" id="IPR016186">
    <property type="entry name" value="C-type_lectin-like/link_sf"/>
</dbReference>
<sequence length="153" mass="17590">MFYYVLICLFACFQNIVCQCQNGWIHNSTSCYYFSDNTKTWDTSSASCQAHHAELAVIETNEENMFIWSEMTKLGGFFWLDGTDEFSEGQWEWASTGEPLDYSNWFPGEPNNSNGQEDCLLTGGVYKTFWNDSPCSNQIKYICEKKLENPVIG</sequence>
<evidence type="ECO:0000256" key="2">
    <source>
        <dbReference type="SAM" id="SignalP"/>
    </source>
</evidence>
<gene>
    <name evidence="4" type="ORF">MGAL_10B011554</name>
</gene>
<name>A0A8B6EZY5_MYTGA</name>
<feature type="chain" id="PRO_5032299699" evidence="2">
    <location>
        <begin position="19"/>
        <end position="153"/>
    </location>
</feature>
<proteinExistence type="predicted"/>
<keyword evidence="2" id="KW-0732">Signal</keyword>
<dbReference type="SMART" id="SM00034">
    <property type="entry name" value="CLECT"/>
    <property type="match status" value="1"/>
</dbReference>
<protein>
    <submittedName>
        <fullName evidence="4">C-type lectin superfamily 17 member A</fullName>
    </submittedName>
</protein>
<dbReference type="SUPFAM" id="SSF56436">
    <property type="entry name" value="C-type lectin-like"/>
    <property type="match status" value="1"/>
</dbReference>
<evidence type="ECO:0000313" key="4">
    <source>
        <dbReference type="EMBL" id="VDI42270.1"/>
    </source>
</evidence>
<accession>A0A8B6EZY5</accession>
<dbReference type="GO" id="GO:0030246">
    <property type="term" value="F:carbohydrate binding"/>
    <property type="evidence" value="ECO:0007669"/>
    <property type="project" value="UniProtKB-KW"/>
</dbReference>
<dbReference type="PANTHER" id="PTHR22803">
    <property type="entry name" value="MANNOSE, PHOSPHOLIPASE, LECTIN RECEPTOR RELATED"/>
    <property type="match status" value="1"/>
</dbReference>
<keyword evidence="5" id="KW-1185">Reference proteome</keyword>
<keyword evidence="4" id="KW-0430">Lectin</keyword>
<dbReference type="Gene3D" id="3.10.100.10">
    <property type="entry name" value="Mannose-Binding Protein A, subunit A"/>
    <property type="match status" value="1"/>
</dbReference>
<evidence type="ECO:0000313" key="5">
    <source>
        <dbReference type="Proteomes" id="UP000596742"/>
    </source>
</evidence>
<dbReference type="InterPro" id="IPR018378">
    <property type="entry name" value="C-type_lectin_CS"/>
</dbReference>
<dbReference type="InterPro" id="IPR050111">
    <property type="entry name" value="C-type_lectin/snaclec_domain"/>
</dbReference>
<organism evidence="4 5">
    <name type="scientific">Mytilus galloprovincialis</name>
    <name type="common">Mediterranean mussel</name>
    <dbReference type="NCBI Taxonomy" id="29158"/>
    <lineage>
        <taxon>Eukaryota</taxon>
        <taxon>Metazoa</taxon>
        <taxon>Spiralia</taxon>
        <taxon>Lophotrochozoa</taxon>
        <taxon>Mollusca</taxon>
        <taxon>Bivalvia</taxon>
        <taxon>Autobranchia</taxon>
        <taxon>Pteriomorphia</taxon>
        <taxon>Mytilida</taxon>
        <taxon>Mytiloidea</taxon>
        <taxon>Mytilidae</taxon>
        <taxon>Mytilinae</taxon>
        <taxon>Mytilus</taxon>
    </lineage>
</organism>
<comment type="caution">
    <text evidence="4">The sequence shown here is derived from an EMBL/GenBank/DDBJ whole genome shotgun (WGS) entry which is preliminary data.</text>
</comment>
<dbReference type="InterPro" id="IPR001304">
    <property type="entry name" value="C-type_lectin-like"/>
</dbReference>